<dbReference type="Proteomes" id="UP000262177">
    <property type="component" value="Chromosome"/>
</dbReference>
<sequence>MLSCGAAFSLREANDTEMKTTFTPYDSDDVLTATVNGSGDESKITLSAQDSSNTGARIMRFATDLAARRRGAKAGAVIGGERTMWDMSEHVEHGFGPVWDSESRILILGSMPSPKSRKAAFYYMHPQNRFWPVMQALFADPADPSDVTGDSLQSRRAFALRHHIALWDVIASCDITGASDASIRNATPNDLTPLLRDAPITRIFTTGAKSAQLYRRLIEPRLAATGITIGMTPLPSTSPANASMRLPALIEAYRLAFQSAGALEMADETVTGL</sequence>
<evidence type="ECO:0000313" key="2">
    <source>
        <dbReference type="EMBL" id="BBA47309.1"/>
    </source>
</evidence>
<dbReference type="EMBL" id="AP018131">
    <property type="protein sequence ID" value="BBA47309.1"/>
    <property type="molecule type" value="Genomic_DNA"/>
</dbReference>
<dbReference type="SUPFAM" id="SSF52141">
    <property type="entry name" value="Uracil-DNA glycosylase-like"/>
    <property type="match status" value="1"/>
</dbReference>
<protein>
    <recommendedName>
        <fullName evidence="1">Uracil-DNA glycosylase-like domain-containing protein</fullName>
    </recommendedName>
</protein>
<evidence type="ECO:0000313" key="3">
    <source>
        <dbReference type="Proteomes" id="UP000262177"/>
    </source>
</evidence>
<evidence type="ECO:0000259" key="1">
    <source>
        <dbReference type="SMART" id="SM00986"/>
    </source>
</evidence>
<dbReference type="InterPro" id="IPR005122">
    <property type="entry name" value="Uracil-DNA_glycosylase-like"/>
</dbReference>
<dbReference type="Gene3D" id="3.40.470.10">
    <property type="entry name" value="Uracil-DNA glycosylase-like domain"/>
    <property type="match status" value="1"/>
</dbReference>
<dbReference type="CDD" id="cd10032">
    <property type="entry name" value="UDG-F6_HDG"/>
    <property type="match status" value="1"/>
</dbReference>
<gene>
    <name evidence="2" type="ORF">BBJK_00394</name>
</gene>
<dbReference type="SMART" id="SM00986">
    <property type="entry name" value="UDG"/>
    <property type="match status" value="1"/>
</dbReference>
<accession>A0A286TAQ4</accession>
<dbReference type="AlphaFoldDB" id="A0A286TAQ4"/>
<proteinExistence type="predicted"/>
<dbReference type="InterPro" id="IPR026353">
    <property type="entry name" value="Hypoxan-DNA_Glyclase"/>
</dbReference>
<reference evidence="2 3" key="1">
    <citation type="journal article" date="2017" name="Biosci. Biotechnol. Biochem.">
        <title>Identification and characterization of a sulfoglycosidase from Bifidobacterium bifidum implicated in mucin glycan utilization.</title>
        <authorList>
            <person name="Katoh T."/>
            <person name="Maeshibu T."/>
            <person name="Kikkawa K."/>
            <person name="Gotoh A."/>
            <person name="Tomabechi Y."/>
            <person name="Nakamura M."/>
            <person name="Liao W.-H."/>
            <person name="Yamaguchi M."/>
            <person name="Ashida H."/>
            <person name="Yamamoto K."/>
            <person name="Katayama T."/>
        </authorList>
    </citation>
    <scope>NUCLEOTIDE SEQUENCE [LARGE SCALE GENOMIC DNA]</scope>
    <source>
        <strain evidence="2 3">JCM 7004</strain>
    </source>
</reference>
<feature type="domain" description="Uracil-DNA glycosylase-like" evidence="1">
    <location>
        <begin position="95"/>
        <end position="254"/>
    </location>
</feature>
<organism evidence="2 3">
    <name type="scientific">Bifidobacterium bifidum LMG 13195</name>
    <dbReference type="NCBI Taxonomy" id="1207542"/>
    <lineage>
        <taxon>Bacteria</taxon>
        <taxon>Bacillati</taxon>
        <taxon>Actinomycetota</taxon>
        <taxon>Actinomycetes</taxon>
        <taxon>Bifidobacteriales</taxon>
        <taxon>Bifidobacteriaceae</taxon>
        <taxon>Bifidobacterium</taxon>
    </lineage>
</organism>
<dbReference type="Pfam" id="PF03167">
    <property type="entry name" value="UDG"/>
    <property type="match status" value="1"/>
</dbReference>
<dbReference type="NCBIfam" id="TIGR04274">
    <property type="entry name" value="hypoxanDNAglyco"/>
    <property type="match status" value="1"/>
</dbReference>
<dbReference type="SMART" id="SM00987">
    <property type="entry name" value="UreE_C"/>
    <property type="match status" value="1"/>
</dbReference>
<name>A0A286TAQ4_BIFBI</name>
<dbReference type="InterPro" id="IPR036895">
    <property type="entry name" value="Uracil-DNA_glycosylase-like_sf"/>
</dbReference>